<keyword evidence="1" id="KW-0472">Membrane</keyword>
<comment type="caution">
    <text evidence="2">The sequence shown here is derived from an EMBL/GenBank/DDBJ whole genome shotgun (WGS) entry which is preliminary data.</text>
</comment>
<protein>
    <submittedName>
        <fullName evidence="2">Signal peptidase II</fullName>
        <ecNumber evidence="2">3.4.23.36</ecNumber>
    </submittedName>
</protein>
<proteinExistence type="predicted"/>
<dbReference type="GO" id="GO:0004190">
    <property type="term" value="F:aspartic-type endopeptidase activity"/>
    <property type="evidence" value="ECO:0007669"/>
    <property type="project" value="UniProtKB-EC"/>
</dbReference>
<keyword evidence="1" id="KW-1133">Transmembrane helix</keyword>
<dbReference type="GO" id="GO:0016020">
    <property type="term" value="C:membrane"/>
    <property type="evidence" value="ECO:0007669"/>
    <property type="project" value="InterPro"/>
</dbReference>
<dbReference type="EMBL" id="JAGQNY010000023">
    <property type="protein sequence ID" value="MCA9302468.1"/>
    <property type="molecule type" value="Genomic_DNA"/>
</dbReference>
<dbReference type="EC" id="3.4.23.36" evidence="2"/>
<reference evidence="2" key="2">
    <citation type="journal article" date="2021" name="Microbiome">
        <title>Successional dynamics and alternative stable states in a saline activated sludge microbial community over 9 years.</title>
        <authorList>
            <person name="Wang Y."/>
            <person name="Ye J."/>
            <person name="Ju F."/>
            <person name="Liu L."/>
            <person name="Boyd J.A."/>
            <person name="Deng Y."/>
            <person name="Parks D.H."/>
            <person name="Jiang X."/>
            <person name="Yin X."/>
            <person name="Woodcroft B.J."/>
            <person name="Tyson G.W."/>
            <person name="Hugenholtz P."/>
            <person name="Polz M.F."/>
            <person name="Zhang T."/>
        </authorList>
    </citation>
    <scope>NUCLEOTIDE SEQUENCE</scope>
    <source>
        <strain evidence="2">HKST-UBA80</strain>
    </source>
</reference>
<gene>
    <name evidence="2" type="ORF">KDA10_03895</name>
</gene>
<evidence type="ECO:0000313" key="2">
    <source>
        <dbReference type="EMBL" id="MCA9302468.1"/>
    </source>
</evidence>
<keyword evidence="1" id="KW-0812">Transmembrane</keyword>
<feature type="transmembrane region" description="Helical" evidence="1">
    <location>
        <begin position="72"/>
        <end position="99"/>
    </location>
</feature>
<keyword evidence="2" id="KW-0378">Hydrolase</keyword>
<evidence type="ECO:0000256" key="1">
    <source>
        <dbReference type="SAM" id="Phobius"/>
    </source>
</evidence>
<dbReference type="AlphaFoldDB" id="A0A955E2W2"/>
<evidence type="ECO:0000313" key="3">
    <source>
        <dbReference type="Proteomes" id="UP000714817"/>
    </source>
</evidence>
<dbReference type="Proteomes" id="UP000714817">
    <property type="component" value="Unassembled WGS sequence"/>
</dbReference>
<dbReference type="GO" id="GO:0006508">
    <property type="term" value="P:proteolysis"/>
    <property type="evidence" value="ECO:0007669"/>
    <property type="project" value="InterPro"/>
</dbReference>
<name>A0A955E2W2_UNCKA</name>
<reference evidence="2" key="1">
    <citation type="submission" date="2020-04" db="EMBL/GenBank/DDBJ databases">
        <authorList>
            <person name="Zhang T."/>
        </authorList>
    </citation>
    <scope>NUCLEOTIDE SEQUENCE</scope>
    <source>
        <strain evidence="2">HKST-UBA80</strain>
    </source>
</reference>
<organism evidence="2 3">
    <name type="scientific">candidate division WWE3 bacterium</name>
    <dbReference type="NCBI Taxonomy" id="2053526"/>
    <lineage>
        <taxon>Bacteria</taxon>
        <taxon>Katanobacteria</taxon>
    </lineage>
</organism>
<dbReference type="Pfam" id="PF01252">
    <property type="entry name" value="Peptidase_A8"/>
    <property type="match status" value="1"/>
</dbReference>
<dbReference type="InterPro" id="IPR001872">
    <property type="entry name" value="Peptidase_A8"/>
</dbReference>
<sequence length="102" mass="11504">MFFLNPNCKGVAFLLINPYVGFVLNALSLLVIIILLSTRFRNRGERFFALLIFSGGLFHLLSRLVSGCVYDYFNVFGISFDLADVFINLGLFGLTLCILKQK</sequence>
<accession>A0A955E2W2</accession>
<feature type="transmembrane region" description="Helical" evidence="1">
    <location>
        <begin position="12"/>
        <end position="35"/>
    </location>
</feature>
<feature type="transmembrane region" description="Helical" evidence="1">
    <location>
        <begin position="47"/>
        <end position="66"/>
    </location>
</feature>